<dbReference type="NCBIfam" id="TIGR01640">
    <property type="entry name" value="F_box_assoc_1"/>
    <property type="match status" value="1"/>
</dbReference>
<protein>
    <recommendedName>
        <fullName evidence="1">F-box domain-containing protein</fullName>
    </recommendedName>
</protein>
<dbReference type="InterPro" id="IPR001810">
    <property type="entry name" value="F-box_dom"/>
</dbReference>
<evidence type="ECO:0000313" key="2">
    <source>
        <dbReference type="EMBL" id="CAL1385254.1"/>
    </source>
</evidence>
<dbReference type="InterPro" id="IPR017451">
    <property type="entry name" value="F-box-assoc_interact_dom"/>
</dbReference>
<dbReference type="InterPro" id="IPR036047">
    <property type="entry name" value="F-box-like_dom_sf"/>
</dbReference>
<dbReference type="Pfam" id="PF00646">
    <property type="entry name" value="F-box"/>
    <property type="match status" value="1"/>
</dbReference>
<evidence type="ECO:0000259" key="1">
    <source>
        <dbReference type="PROSITE" id="PS50181"/>
    </source>
</evidence>
<dbReference type="SUPFAM" id="SSF81383">
    <property type="entry name" value="F-box domain"/>
    <property type="match status" value="1"/>
</dbReference>
<dbReference type="Pfam" id="PF07734">
    <property type="entry name" value="FBA_1"/>
    <property type="match status" value="1"/>
</dbReference>
<dbReference type="AlphaFoldDB" id="A0AAV2EHH1"/>
<feature type="domain" description="F-box" evidence="1">
    <location>
        <begin position="1"/>
        <end position="47"/>
    </location>
</feature>
<dbReference type="SMART" id="SM00256">
    <property type="entry name" value="FBOX"/>
    <property type="match status" value="1"/>
</dbReference>
<gene>
    <name evidence="2" type="ORF">LTRI10_LOCUS26405</name>
</gene>
<dbReference type="InterPro" id="IPR006527">
    <property type="entry name" value="F-box-assoc_dom_typ1"/>
</dbReference>
<dbReference type="EMBL" id="OZ034817">
    <property type="protein sequence ID" value="CAL1385254.1"/>
    <property type="molecule type" value="Genomic_DNA"/>
</dbReference>
<keyword evidence="3" id="KW-1185">Reference proteome</keyword>
<organism evidence="2 3">
    <name type="scientific">Linum trigynum</name>
    <dbReference type="NCBI Taxonomy" id="586398"/>
    <lineage>
        <taxon>Eukaryota</taxon>
        <taxon>Viridiplantae</taxon>
        <taxon>Streptophyta</taxon>
        <taxon>Embryophyta</taxon>
        <taxon>Tracheophyta</taxon>
        <taxon>Spermatophyta</taxon>
        <taxon>Magnoliopsida</taxon>
        <taxon>eudicotyledons</taxon>
        <taxon>Gunneridae</taxon>
        <taxon>Pentapetalae</taxon>
        <taxon>rosids</taxon>
        <taxon>fabids</taxon>
        <taxon>Malpighiales</taxon>
        <taxon>Linaceae</taxon>
        <taxon>Linum</taxon>
    </lineage>
</organism>
<evidence type="ECO:0000313" key="3">
    <source>
        <dbReference type="Proteomes" id="UP001497516"/>
    </source>
</evidence>
<dbReference type="PROSITE" id="PS50181">
    <property type="entry name" value="FBOX"/>
    <property type="match status" value="1"/>
</dbReference>
<proteinExistence type="predicted"/>
<reference evidence="2 3" key="1">
    <citation type="submission" date="2024-04" db="EMBL/GenBank/DDBJ databases">
        <authorList>
            <person name="Fracassetti M."/>
        </authorList>
    </citation>
    <scope>NUCLEOTIDE SEQUENCE [LARGE SCALE GENOMIC DNA]</scope>
</reference>
<dbReference type="Gene3D" id="1.20.1280.50">
    <property type="match status" value="1"/>
</dbReference>
<dbReference type="Proteomes" id="UP001497516">
    <property type="component" value="Chromosome 4"/>
</dbReference>
<accession>A0AAV2EHH1</accession>
<name>A0AAV2EHH1_9ROSI</name>
<sequence length="391" mass="45503">MNKELPEDLINEILSRVPIGQWTGRFRCVCKSWRALISDPSFILREKSADSGLQILINSINNNDDRSVYHLYSADTLEPLLPSPVQLPFNPEKPIEDNYRYWNRPIRIAGSCNGLVFIADCAYDLILWNPATSETKLVPNSPFHLGGILEAVGFGFDPESDDYKIVRQFVSDEGPPGLYSSEVYCLRTDSWTKLPDDDNGYYRRDYYRQMAQCNKGKLYWLNWDSVGEHKSLIFKSFAMSSHEFRTLDLRLPSEIDVYGDLEYLLNEEYMVALFPIRDDVRRFVTKSWEVWVLLKYWVPESWTKLFVIPNPHPVKMIWKFDGISRNLKWLFLSFRFHDCSVVGEMPLHASSPETGNLTDLHVLDVSTRNWEVIVVNYMPSQISIRDYYASS</sequence>
<dbReference type="PANTHER" id="PTHR31672:SF13">
    <property type="entry name" value="F-BOX PROTEIN CPR30-LIKE"/>
    <property type="match status" value="1"/>
</dbReference>
<dbReference type="PANTHER" id="PTHR31672">
    <property type="entry name" value="BNACNNG10540D PROTEIN"/>
    <property type="match status" value="1"/>
</dbReference>
<dbReference type="InterPro" id="IPR050796">
    <property type="entry name" value="SCF_F-box_component"/>
</dbReference>
<dbReference type="CDD" id="cd22157">
    <property type="entry name" value="F-box_AtFBW1-like"/>
    <property type="match status" value="1"/>
</dbReference>